<feature type="chain" id="PRO_5004232401" description="Transmembrane protein" evidence="2">
    <location>
        <begin position="51"/>
        <end position="136"/>
    </location>
</feature>
<reference evidence="3" key="1">
    <citation type="submission" date="2005-08" db="EMBL/GenBank/DDBJ databases">
        <title>Complete sequence of chromosome 2 of Ralstonia eutropha JMP134.</title>
        <authorList>
            <person name="Copeland A."/>
            <person name="Lucas S."/>
            <person name="Lapidus A."/>
            <person name="Barry K."/>
            <person name="Detter J.C."/>
            <person name="Glavina T."/>
            <person name="Hammon N."/>
            <person name="Israni S."/>
            <person name="Pitluck S."/>
            <person name="Goltsman E."/>
            <person name="Martinez M."/>
            <person name="Schmutz J."/>
            <person name="Larimer F."/>
            <person name="Land M."/>
            <person name="Lykidis A."/>
            <person name="Richardson P."/>
        </authorList>
    </citation>
    <scope>NUCLEOTIDE SEQUENCE [LARGE SCALE GENOMIC DNA]</scope>
    <source>
        <strain evidence="3">JMP134</strain>
    </source>
</reference>
<feature type="compositionally biased region" description="Basic and acidic residues" evidence="1">
    <location>
        <begin position="1"/>
        <end position="10"/>
    </location>
</feature>
<accession>Q46NW6</accession>
<evidence type="ECO:0008006" key="4">
    <source>
        <dbReference type="Google" id="ProtNLM"/>
    </source>
</evidence>
<dbReference type="KEGG" id="reu:Reut_B5825"/>
<feature type="region of interest" description="Disordered" evidence="1">
    <location>
        <begin position="1"/>
        <end position="21"/>
    </location>
</feature>
<dbReference type="eggNOG" id="ENOG502ZT7F">
    <property type="taxonomic scope" value="Bacteria"/>
</dbReference>
<dbReference type="HOGENOM" id="CLU_153059_0_0_4"/>
<evidence type="ECO:0000313" key="3">
    <source>
        <dbReference type="EMBL" id="AAZ65168.1"/>
    </source>
</evidence>
<proteinExistence type="predicted"/>
<dbReference type="EMBL" id="CP000091">
    <property type="protein sequence ID" value="AAZ65168.1"/>
    <property type="molecule type" value="Genomic_DNA"/>
</dbReference>
<name>Q46NW6_CUPPJ</name>
<evidence type="ECO:0000256" key="1">
    <source>
        <dbReference type="SAM" id="MobiDB-lite"/>
    </source>
</evidence>
<protein>
    <recommendedName>
        <fullName evidence="4">Transmembrane protein</fullName>
    </recommendedName>
</protein>
<keyword evidence="2" id="KW-0732">Signal</keyword>
<dbReference type="AlphaFoldDB" id="Q46NW6"/>
<sequence length="136" mass="13774">MATSRPDRAKSSRQPPSTWSNGAFMRSAVSVLLQSAATALLLAAASSAIAAPPSTSQPLILDTQGGIHDGKSGGTGLQTAPPSRRGAAGGQPYMAPEASQPNGAAQYPIIVAPYIEVPGGGPNPPYPTPRPRPTPH</sequence>
<evidence type="ECO:0000256" key="2">
    <source>
        <dbReference type="SAM" id="SignalP"/>
    </source>
</evidence>
<feature type="signal peptide" evidence="2">
    <location>
        <begin position="1"/>
        <end position="50"/>
    </location>
</feature>
<gene>
    <name evidence="3" type="ordered locus">Reut_B5825</name>
</gene>
<feature type="compositionally biased region" description="Polar residues" evidence="1">
    <location>
        <begin position="12"/>
        <end position="21"/>
    </location>
</feature>
<dbReference type="STRING" id="264198.Reut_B5825"/>
<feature type="region of interest" description="Disordered" evidence="1">
    <location>
        <begin position="51"/>
        <end position="101"/>
    </location>
</feature>
<organism evidence="3">
    <name type="scientific">Cupriavidus pinatubonensis (strain JMP 134 / LMG 1197)</name>
    <name type="common">Cupriavidus necator (strain JMP 134)</name>
    <dbReference type="NCBI Taxonomy" id="264198"/>
    <lineage>
        <taxon>Bacteria</taxon>
        <taxon>Pseudomonadati</taxon>
        <taxon>Pseudomonadota</taxon>
        <taxon>Betaproteobacteria</taxon>
        <taxon>Burkholderiales</taxon>
        <taxon>Burkholderiaceae</taxon>
        <taxon>Cupriavidus</taxon>
    </lineage>
</organism>